<evidence type="ECO:0000313" key="1">
    <source>
        <dbReference type="EMBL" id="KAJ1677555.1"/>
    </source>
</evidence>
<accession>A0ACC1HLV4</accession>
<dbReference type="Proteomes" id="UP001145114">
    <property type="component" value="Unassembled WGS sequence"/>
</dbReference>
<dbReference type="EMBL" id="JAMZIH010002272">
    <property type="protein sequence ID" value="KAJ1677555.1"/>
    <property type="molecule type" value="Genomic_DNA"/>
</dbReference>
<feature type="non-terminal residue" evidence="1">
    <location>
        <position position="424"/>
    </location>
</feature>
<protein>
    <submittedName>
        <fullName evidence="1">Uncharacterized protein</fullName>
    </submittedName>
</protein>
<keyword evidence="2" id="KW-1185">Reference proteome</keyword>
<name>A0ACC1HLV4_9FUNG</name>
<sequence>MSTTTAATPPATTSTTASATALAESSQPQSQPAHPANGGSKAPVTSGGRKHRVASIQITGPHTVLRPNTENGMCSPVSTTSPTSSERPADQPLTPPSQRNPNTNRPASDDLVQILRRKENGAASPMLTPSRNSSALASLSIGNADASIPRVLSNGSSAWSRQTPISGRFPRQPQQPHHVSTTLTDSGRVERLLGQAAAASRHSISNGDMSGGSARISMEIRLDPRRSFMFSDSGVGAVNQEPFGIIRSRSASVNGRSGVLVPVVDSAKAAQILCMVIGVSVSELETTVKTIRGIVTGRVEGERPPVLEDDDKGTKELLRMGLEECFKMVGECESQVEKAVSRWQNSEGSENDDQEALKIRAKFDTVRATLDDIRVFVSGLGSRVGSLDLVRLQTMVDTLRLFEIRLNNLQLLVKLTEAAGDGKS</sequence>
<reference evidence="1" key="1">
    <citation type="submission" date="2022-06" db="EMBL/GenBank/DDBJ databases">
        <title>Phylogenomic reconstructions and comparative analyses of Kickxellomycotina fungi.</title>
        <authorList>
            <person name="Reynolds N.K."/>
            <person name="Stajich J.E."/>
            <person name="Barry K."/>
            <person name="Grigoriev I.V."/>
            <person name="Crous P."/>
            <person name="Smith M.E."/>
        </authorList>
    </citation>
    <scope>NUCLEOTIDE SEQUENCE</scope>
    <source>
        <strain evidence="1">RSA 2271</strain>
    </source>
</reference>
<proteinExistence type="predicted"/>
<comment type="caution">
    <text evidence="1">The sequence shown here is derived from an EMBL/GenBank/DDBJ whole genome shotgun (WGS) entry which is preliminary data.</text>
</comment>
<gene>
    <name evidence="1" type="ORF">EV182_005918</name>
</gene>
<organism evidence="1 2">
    <name type="scientific">Spiromyces aspiralis</name>
    <dbReference type="NCBI Taxonomy" id="68401"/>
    <lineage>
        <taxon>Eukaryota</taxon>
        <taxon>Fungi</taxon>
        <taxon>Fungi incertae sedis</taxon>
        <taxon>Zoopagomycota</taxon>
        <taxon>Kickxellomycotina</taxon>
        <taxon>Kickxellomycetes</taxon>
        <taxon>Kickxellales</taxon>
        <taxon>Kickxellaceae</taxon>
        <taxon>Spiromyces</taxon>
    </lineage>
</organism>
<evidence type="ECO:0000313" key="2">
    <source>
        <dbReference type="Proteomes" id="UP001145114"/>
    </source>
</evidence>